<feature type="binding site" evidence="10">
    <location>
        <position position="249"/>
    </location>
    <ligand>
        <name>Zn(2+)</name>
        <dbReference type="ChEBI" id="CHEBI:29105"/>
    </ligand>
</feature>
<dbReference type="InterPro" id="IPR012340">
    <property type="entry name" value="NA-bd_OB-fold"/>
</dbReference>
<dbReference type="PANTHER" id="PTHR32120">
    <property type="entry name" value="SMALL RIBOSOMAL SUBUNIT BIOGENESIS GTPASE RSGA"/>
    <property type="match status" value="1"/>
</dbReference>
<dbReference type="GO" id="GO:0005525">
    <property type="term" value="F:GTP binding"/>
    <property type="evidence" value="ECO:0007669"/>
    <property type="project" value="UniProtKB-UniRule"/>
</dbReference>
<feature type="domain" description="EngC GTPase" evidence="11">
    <location>
        <begin position="72"/>
        <end position="218"/>
    </location>
</feature>
<accession>A0A2S0L3H0</accession>
<feature type="binding site" evidence="10">
    <location>
        <position position="251"/>
    </location>
    <ligand>
        <name>Zn(2+)</name>
        <dbReference type="ChEBI" id="CHEBI:29105"/>
    </ligand>
</feature>
<evidence type="ECO:0000256" key="6">
    <source>
        <dbReference type="ARBA" id="ARBA00022801"/>
    </source>
</evidence>
<dbReference type="PROSITE" id="PS51721">
    <property type="entry name" value="G_CP"/>
    <property type="match status" value="1"/>
</dbReference>
<dbReference type="GO" id="GO:0046872">
    <property type="term" value="F:metal ion binding"/>
    <property type="evidence" value="ECO:0007669"/>
    <property type="project" value="UniProtKB-KW"/>
</dbReference>
<reference evidence="14" key="1">
    <citation type="submission" date="2018-02" db="EMBL/GenBank/DDBJ databases">
        <authorList>
            <person name="Holder M.E."/>
            <person name="Ajami N.J."/>
            <person name="Petrosino J.F."/>
        </authorList>
    </citation>
    <scope>NUCLEOTIDE SEQUENCE [LARGE SCALE GENOMIC DNA]</scope>
    <source>
        <strain evidence="14">CCUG 47132</strain>
    </source>
</reference>
<keyword evidence="2 10" id="KW-0690">Ribosome biogenesis</keyword>
<evidence type="ECO:0000313" key="14">
    <source>
        <dbReference type="Proteomes" id="UP000237883"/>
    </source>
</evidence>
<dbReference type="PROSITE" id="PS50936">
    <property type="entry name" value="ENGC_GTPASE"/>
    <property type="match status" value="1"/>
</dbReference>
<dbReference type="Pfam" id="PF03193">
    <property type="entry name" value="RsgA_GTPase"/>
    <property type="match status" value="1"/>
</dbReference>
<dbReference type="EMBL" id="CP027228">
    <property type="protein sequence ID" value="AVM47852.1"/>
    <property type="molecule type" value="Genomic_DNA"/>
</dbReference>
<keyword evidence="7 10" id="KW-0862">Zinc</keyword>
<evidence type="ECO:0000256" key="1">
    <source>
        <dbReference type="ARBA" id="ARBA00022490"/>
    </source>
</evidence>
<dbReference type="GO" id="GO:0003924">
    <property type="term" value="F:GTPase activity"/>
    <property type="evidence" value="ECO:0007669"/>
    <property type="project" value="UniProtKB-UniRule"/>
</dbReference>
<comment type="function">
    <text evidence="10">One of several proteins that assist in the late maturation steps of the functional core of the 30S ribosomal subunit. Helps release RbfA from mature subunits. May play a role in the assembly of ribosomal proteins into the subunit. Circularly permuted GTPase that catalyzes slow GTP hydrolysis, GTPase activity is stimulated by the 30S ribosomal subunit.</text>
</comment>
<evidence type="ECO:0000256" key="5">
    <source>
        <dbReference type="ARBA" id="ARBA00022741"/>
    </source>
</evidence>
<evidence type="ECO:0000259" key="12">
    <source>
        <dbReference type="PROSITE" id="PS51721"/>
    </source>
</evidence>
<feature type="domain" description="CP-type G" evidence="12">
    <location>
        <begin position="63"/>
        <end position="220"/>
    </location>
</feature>
<evidence type="ECO:0000256" key="4">
    <source>
        <dbReference type="ARBA" id="ARBA00022730"/>
    </source>
</evidence>
<feature type="binding site" evidence="10">
    <location>
        <begin position="162"/>
        <end position="170"/>
    </location>
    <ligand>
        <name>GTP</name>
        <dbReference type="ChEBI" id="CHEBI:37565"/>
    </ligand>
</feature>
<gene>
    <name evidence="10 13" type="primary">rsgA</name>
    <name evidence="13" type="ORF">C5Q96_02875</name>
</gene>
<dbReference type="GeneID" id="78391199"/>
<name>A0A2S0L3H0_9FIRM</name>
<keyword evidence="3 10" id="KW-0479">Metal-binding</keyword>
<dbReference type="PANTHER" id="PTHR32120:SF11">
    <property type="entry name" value="SMALL RIBOSOMAL SUBUNIT BIOGENESIS GTPASE RSGA 1, MITOCHONDRIAL-RELATED"/>
    <property type="match status" value="1"/>
</dbReference>
<protein>
    <recommendedName>
        <fullName evidence="10">Small ribosomal subunit biogenesis GTPase RsgA</fullName>
        <ecNumber evidence="10">3.6.1.-</ecNumber>
    </recommendedName>
</protein>
<dbReference type="OrthoDB" id="9809485at2"/>
<proteinExistence type="inferred from homology"/>
<dbReference type="GO" id="GO:0005737">
    <property type="term" value="C:cytoplasm"/>
    <property type="evidence" value="ECO:0007669"/>
    <property type="project" value="UniProtKB-SubCell"/>
</dbReference>
<keyword evidence="8 10" id="KW-0694">RNA-binding</keyword>
<keyword evidence="4 10" id="KW-0699">rRNA-binding</keyword>
<dbReference type="SUPFAM" id="SSF50249">
    <property type="entry name" value="Nucleic acid-binding proteins"/>
    <property type="match status" value="1"/>
</dbReference>
<dbReference type="Gene3D" id="2.40.50.140">
    <property type="entry name" value="Nucleic acid-binding proteins"/>
    <property type="match status" value="1"/>
</dbReference>
<dbReference type="GO" id="GO:0019843">
    <property type="term" value="F:rRNA binding"/>
    <property type="evidence" value="ECO:0007669"/>
    <property type="project" value="UniProtKB-KW"/>
</dbReference>
<evidence type="ECO:0000256" key="2">
    <source>
        <dbReference type="ARBA" id="ARBA00022517"/>
    </source>
</evidence>
<dbReference type="GO" id="GO:0042274">
    <property type="term" value="P:ribosomal small subunit biogenesis"/>
    <property type="evidence" value="ECO:0007669"/>
    <property type="project" value="UniProtKB-UniRule"/>
</dbReference>
<dbReference type="KEGG" id="mdv:C5Q96_02875"/>
<comment type="subcellular location">
    <subcellularLocation>
        <location evidence="10">Cytoplasm</location>
    </subcellularLocation>
</comment>
<evidence type="ECO:0000256" key="3">
    <source>
        <dbReference type="ARBA" id="ARBA00022723"/>
    </source>
</evidence>
<keyword evidence="6 10" id="KW-0378">Hydrolase</keyword>
<feature type="binding site" evidence="10">
    <location>
        <position position="244"/>
    </location>
    <ligand>
        <name>Zn(2+)</name>
        <dbReference type="ChEBI" id="CHEBI:29105"/>
    </ligand>
</feature>
<dbReference type="InterPro" id="IPR010914">
    <property type="entry name" value="RsgA_GTPase_dom"/>
</dbReference>
<dbReference type="InterPro" id="IPR030378">
    <property type="entry name" value="G_CP_dom"/>
</dbReference>
<evidence type="ECO:0000256" key="10">
    <source>
        <dbReference type="HAMAP-Rule" id="MF_01820"/>
    </source>
</evidence>
<dbReference type="Gene3D" id="1.10.40.50">
    <property type="entry name" value="Probable gtpase engc, domain 3"/>
    <property type="match status" value="1"/>
</dbReference>
<dbReference type="Gene3D" id="3.40.50.300">
    <property type="entry name" value="P-loop containing nucleotide triphosphate hydrolases"/>
    <property type="match status" value="1"/>
</dbReference>
<dbReference type="HAMAP" id="MF_01820">
    <property type="entry name" value="GTPase_RsgA"/>
    <property type="match status" value="1"/>
</dbReference>
<comment type="similarity">
    <text evidence="10">Belongs to the TRAFAC class YlqF/YawG GTPase family. RsgA subfamily.</text>
</comment>
<dbReference type="SUPFAM" id="SSF52540">
    <property type="entry name" value="P-loop containing nucleoside triphosphate hydrolases"/>
    <property type="match status" value="1"/>
</dbReference>
<keyword evidence="5 10" id="KW-0547">Nucleotide-binding</keyword>
<sequence length="288" mass="32460">MLGRVVKGIGGFYYVDDGKRVHMGNARKNLKRGKSIIYVGDIVEFDLRQEDGDCIITKVRERKNFLSRPPVSNLDKLVVVFAAAFPNPNNLIIDKFTTAILYNNIEVIICITKPDLVSENDLKELVSTYDKAFPVVVVNGKNGDGIDRLYDLMKGSNVALAGPSGVGKSTIMNHITGRNDIETGDISDKTARGRHTTRHVEIFSIDNDTHFYDTPGFTSLDMPRLDRYHVRDYFPEINAFKGCCKYLDCIHVDEPECAVKGALEKGEISKTRYESYLSILEEVKKWQK</sequence>
<evidence type="ECO:0000256" key="7">
    <source>
        <dbReference type="ARBA" id="ARBA00022833"/>
    </source>
</evidence>
<organism evidence="13 14">
    <name type="scientific">Mogibacterium diversum</name>
    <dbReference type="NCBI Taxonomy" id="114527"/>
    <lineage>
        <taxon>Bacteria</taxon>
        <taxon>Bacillati</taxon>
        <taxon>Bacillota</taxon>
        <taxon>Clostridia</taxon>
        <taxon>Peptostreptococcales</taxon>
        <taxon>Anaerovoracaceae</taxon>
        <taxon>Mogibacterium</taxon>
    </lineage>
</organism>
<evidence type="ECO:0000256" key="9">
    <source>
        <dbReference type="ARBA" id="ARBA00023134"/>
    </source>
</evidence>
<dbReference type="NCBIfam" id="TIGR00157">
    <property type="entry name" value="ribosome small subunit-dependent GTPase A"/>
    <property type="match status" value="1"/>
</dbReference>
<comment type="subunit">
    <text evidence="10">Monomer. Associates with 30S ribosomal subunit, binds 16S rRNA.</text>
</comment>
<dbReference type="AlphaFoldDB" id="A0A2S0L3H0"/>
<evidence type="ECO:0000256" key="8">
    <source>
        <dbReference type="ARBA" id="ARBA00022884"/>
    </source>
</evidence>
<dbReference type="EC" id="3.6.1.-" evidence="10"/>
<feature type="binding site" evidence="10">
    <location>
        <begin position="112"/>
        <end position="115"/>
    </location>
    <ligand>
        <name>GTP</name>
        <dbReference type="ChEBI" id="CHEBI:37565"/>
    </ligand>
</feature>
<evidence type="ECO:0000313" key="13">
    <source>
        <dbReference type="EMBL" id="AVM47852.1"/>
    </source>
</evidence>
<dbReference type="RefSeq" id="WP_106056931.1">
    <property type="nucleotide sequence ID" value="NZ_CALIZG010000007.1"/>
</dbReference>
<dbReference type="InterPro" id="IPR027417">
    <property type="entry name" value="P-loop_NTPase"/>
</dbReference>
<dbReference type="Pfam" id="PF16745">
    <property type="entry name" value="RsgA_N"/>
    <property type="match status" value="1"/>
</dbReference>
<dbReference type="InterPro" id="IPR031944">
    <property type="entry name" value="RsgA_N"/>
</dbReference>
<keyword evidence="1 10" id="KW-0963">Cytoplasm</keyword>
<feature type="binding site" evidence="10">
    <location>
        <position position="257"/>
    </location>
    <ligand>
        <name>Zn(2+)</name>
        <dbReference type="ChEBI" id="CHEBI:29105"/>
    </ligand>
</feature>
<dbReference type="CDD" id="cd01854">
    <property type="entry name" value="YjeQ_EngC"/>
    <property type="match status" value="1"/>
</dbReference>
<dbReference type="Proteomes" id="UP000237883">
    <property type="component" value="Chromosome"/>
</dbReference>
<evidence type="ECO:0000259" key="11">
    <source>
        <dbReference type="PROSITE" id="PS50936"/>
    </source>
</evidence>
<dbReference type="InterPro" id="IPR004881">
    <property type="entry name" value="Ribosome_biogen_GTPase_RsgA"/>
</dbReference>
<keyword evidence="9 10" id="KW-0342">GTP-binding</keyword>
<comment type="cofactor">
    <cofactor evidence="10">
        <name>Zn(2+)</name>
        <dbReference type="ChEBI" id="CHEBI:29105"/>
    </cofactor>
    <text evidence="10">Binds 1 zinc ion per subunit.</text>
</comment>
<keyword evidence="14" id="KW-1185">Reference proteome</keyword>